<gene>
    <name evidence="2" type="ORF">K444DRAFT_626204</name>
</gene>
<keyword evidence="3" id="KW-1185">Reference proteome</keyword>
<name>A0A2J6TLR2_9HELO</name>
<dbReference type="GeneID" id="36590690"/>
<dbReference type="AlphaFoldDB" id="A0A2J6TLR2"/>
<dbReference type="OrthoDB" id="3558535at2759"/>
<evidence type="ECO:0000313" key="2">
    <source>
        <dbReference type="EMBL" id="PMD63961.1"/>
    </source>
</evidence>
<evidence type="ECO:0000313" key="3">
    <source>
        <dbReference type="Proteomes" id="UP000235371"/>
    </source>
</evidence>
<dbReference type="RefSeq" id="XP_024740865.1">
    <property type="nucleotide sequence ID" value="XM_024882613.1"/>
</dbReference>
<proteinExistence type="predicted"/>
<keyword evidence="1" id="KW-0732">Signal</keyword>
<dbReference type="InParanoid" id="A0A2J6TLR2"/>
<protein>
    <submittedName>
        <fullName evidence="2">Uncharacterized protein</fullName>
    </submittedName>
</protein>
<accession>A0A2J6TLR2</accession>
<evidence type="ECO:0000256" key="1">
    <source>
        <dbReference type="SAM" id="SignalP"/>
    </source>
</evidence>
<feature type="chain" id="PRO_5014349875" evidence="1">
    <location>
        <begin position="23"/>
        <end position="417"/>
    </location>
</feature>
<dbReference type="Proteomes" id="UP000235371">
    <property type="component" value="Unassembled WGS sequence"/>
</dbReference>
<dbReference type="EMBL" id="KZ613774">
    <property type="protein sequence ID" value="PMD63961.1"/>
    <property type="molecule type" value="Genomic_DNA"/>
</dbReference>
<organism evidence="2 3">
    <name type="scientific">Hyaloscypha bicolor E</name>
    <dbReference type="NCBI Taxonomy" id="1095630"/>
    <lineage>
        <taxon>Eukaryota</taxon>
        <taxon>Fungi</taxon>
        <taxon>Dikarya</taxon>
        <taxon>Ascomycota</taxon>
        <taxon>Pezizomycotina</taxon>
        <taxon>Leotiomycetes</taxon>
        <taxon>Helotiales</taxon>
        <taxon>Hyaloscyphaceae</taxon>
        <taxon>Hyaloscypha</taxon>
        <taxon>Hyaloscypha bicolor</taxon>
    </lineage>
</organism>
<reference evidence="2 3" key="1">
    <citation type="submission" date="2016-04" db="EMBL/GenBank/DDBJ databases">
        <title>A degradative enzymes factory behind the ericoid mycorrhizal symbiosis.</title>
        <authorList>
            <consortium name="DOE Joint Genome Institute"/>
            <person name="Martino E."/>
            <person name="Morin E."/>
            <person name="Grelet G."/>
            <person name="Kuo A."/>
            <person name="Kohler A."/>
            <person name="Daghino S."/>
            <person name="Barry K."/>
            <person name="Choi C."/>
            <person name="Cichocki N."/>
            <person name="Clum A."/>
            <person name="Copeland A."/>
            <person name="Hainaut M."/>
            <person name="Haridas S."/>
            <person name="Labutti K."/>
            <person name="Lindquist E."/>
            <person name="Lipzen A."/>
            <person name="Khouja H.-R."/>
            <person name="Murat C."/>
            <person name="Ohm R."/>
            <person name="Olson A."/>
            <person name="Spatafora J."/>
            <person name="Veneault-Fourrey C."/>
            <person name="Henrissat B."/>
            <person name="Grigoriev I."/>
            <person name="Martin F."/>
            <person name="Perotto S."/>
        </authorList>
    </citation>
    <scope>NUCLEOTIDE SEQUENCE [LARGE SCALE GENOMIC DNA]</scope>
    <source>
        <strain evidence="2 3">E</strain>
    </source>
</reference>
<sequence>MASNSPLALALALAMSIFLKLPREVREKKAKRMLASDKCDADKNMSFASISPYKAEATMIQTEINHSGLKNCDSLVSEVVQGIGRNGVSLTLPNAHHLTEFGTEPCRFLVEITRHREGLAIIIPEGALYWKSYNLNSEFEMYKSHVKNIKSLVEMAKTQGVYVELQAPDMTIIWKFSSSPAEIISVEVILPIISEKGTNKKKKVDGQISRRQFSIKYKVFGIPITLGGTYVSRLDETQFIRSGQLGACKESRAIYLKAKLNFVRLFKKTGRGNIWFNADIDTIAIPRRTRFNLNQLRQRRRPKMVFFRGFENIRRVVFEEEADKETTLGLLGEQIAIDFAESIVDIEEQLFEVPSASCFGQVELGKEVNRAGADLQKVNGTVFKEGVGEGVKMHFFPLGENYLEDQIHEYEEDGAST</sequence>
<feature type="signal peptide" evidence="1">
    <location>
        <begin position="1"/>
        <end position="22"/>
    </location>
</feature>